<accession>A0A8S5N4V1</accession>
<organism evidence="1">
    <name type="scientific">Siphoviridae sp. ct5Px37</name>
    <dbReference type="NCBI Taxonomy" id="2826293"/>
    <lineage>
        <taxon>Viruses</taxon>
        <taxon>Duplodnaviria</taxon>
        <taxon>Heunggongvirae</taxon>
        <taxon>Uroviricota</taxon>
        <taxon>Caudoviricetes</taxon>
    </lineage>
</organism>
<protein>
    <submittedName>
        <fullName evidence="1">Uncharacterized protein</fullName>
    </submittedName>
</protein>
<sequence>MILVVVLADFARMGSLFIHYVCTQNRLFTKWEMKRLMNMSRLLLLIRTPEMLLETMKTVGCRSEKHRANVTVLFHTHFQEERP</sequence>
<name>A0A8S5N4V1_9CAUD</name>
<dbReference type="EMBL" id="BK015055">
    <property type="protein sequence ID" value="DAD89187.1"/>
    <property type="molecule type" value="Genomic_DNA"/>
</dbReference>
<evidence type="ECO:0000313" key="1">
    <source>
        <dbReference type="EMBL" id="DAD89187.1"/>
    </source>
</evidence>
<reference evidence="1" key="1">
    <citation type="journal article" date="2021" name="Proc. Natl. Acad. Sci. U.S.A.">
        <title>A Catalog of Tens of Thousands of Viruses from Human Metagenomes Reveals Hidden Associations with Chronic Diseases.</title>
        <authorList>
            <person name="Tisza M.J."/>
            <person name="Buck C.B."/>
        </authorList>
    </citation>
    <scope>NUCLEOTIDE SEQUENCE</scope>
    <source>
        <strain evidence="1">Ct5Px37</strain>
    </source>
</reference>
<proteinExistence type="predicted"/>